<feature type="binding site" evidence="2">
    <location>
        <position position="344"/>
    </location>
    <ligand>
        <name>L-tryptophan</name>
        <dbReference type="ChEBI" id="CHEBI:57912"/>
    </ligand>
</feature>
<dbReference type="RefSeq" id="WP_119375138.1">
    <property type="nucleotide sequence ID" value="NZ_QWFX01000005.1"/>
</dbReference>
<evidence type="ECO:0000256" key="1">
    <source>
        <dbReference type="PIRSR" id="PIRSR011396-1"/>
    </source>
</evidence>
<dbReference type="InterPro" id="IPR050816">
    <property type="entry name" value="Flavin-dep_Halogenase_NPB"/>
</dbReference>
<evidence type="ECO:0000256" key="2">
    <source>
        <dbReference type="PIRSR" id="PIRSR011396-2"/>
    </source>
</evidence>
<protein>
    <submittedName>
        <fullName evidence="3">Tryptophan 7-halogenase</fullName>
    </submittedName>
</protein>
<dbReference type="GO" id="GO:0004497">
    <property type="term" value="F:monooxygenase activity"/>
    <property type="evidence" value="ECO:0007669"/>
    <property type="project" value="InterPro"/>
</dbReference>
<dbReference type="PANTHER" id="PTHR43747">
    <property type="entry name" value="FAD-BINDING PROTEIN"/>
    <property type="match status" value="1"/>
</dbReference>
<dbReference type="PIRSF" id="PIRSF011396">
    <property type="entry name" value="Trp_halogenase"/>
    <property type="match status" value="1"/>
</dbReference>
<dbReference type="Pfam" id="PF04820">
    <property type="entry name" value="Trp_halogenase"/>
    <property type="match status" value="1"/>
</dbReference>
<dbReference type="OrthoDB" id="462203at2"/>
<keyword evidence="2" id="KW-0547">Nucleotide-binding</keyword>
<feature type="binding site" evidence="2">
    <location>
        <position position="79"/>
    </location>
    <ligand>
        <name>7-chloro-L-tryptophan</name>
        <dbReference type="ChEBI" id="CHEBI:58713"/>
    </ligand>
</feature>
<feature type="binding site" evidence="2">
    <location>
        <position position="183"/>
    </location>
    <ligand>
        <name>FAD</name>
        <dbReference type="ChEBI" id="CHEBI:57692"/>
    </ligand>
</feature>
<name>A0A399RMR6_9PROT</name>
<dbReference type="InterPro" id="IPR036188">
    <property type="entry name" value="FAD/NAD-bd_sf"/>
</dbReference>
<keyword evidence="2" id="KW-0274">FAD</keyword>
<dbReference type="GO" id="GO:0000166">
    <property type="term" value="F:nucleotide binding"/>
    <property type="evidence" value="ECO:0007669"/>
    <property type="project" value="UniProtKB-KW"/>
</dbReference>
<dbReference type="PANTHER" id="PTHR43747:SF4">
    <property type="entry name" value="FLAVIN-DEPENDENT TRYPTOPHAN HALOGENASE"/>
    <property type="match status" value="1"/>
</dbReference>
<reference evidence="3 4" key="1">
    <citation type="submission" date="2018-08" db="EMBL/GenBank/DDBJ databases">
        <title>Henriciella mobilis sp. nov., isolated from seawater.</title>
        <authorList>
            <person name="Cheng H."/>
            <person name="Wu Y.-H."/>
            <person name="Xu X.-W."/>
            <person name="Guo L.-L."/>
        </authorList>
    </citation>
    <scope>NUCLEOTIDE SEQUENCE [LARGE SCALE GENOMIC DNA]</scope>
    <source>
        <strain evidence="3 4">JN25</strain>
    </source>
</reference>
<evidence type="ECO:0000313" key="4">
    <source>
        <dbReference type="Proteomes" id="UP000266385"/>
    </source>
</evidence>
<dbReference type="AlphaFoldDB" id="A0A399RMR6"/>
<dbReference type="InterPro" id="IPR033856">
    <property type="entry name" value="Trp_halogen"/>
</dbReference>
<dbReference type="SUPFAM" id="SSF51905">
    <property type="entry name" value="FAD/NAD(P)-binding domain"/>
    <property type="match status" value="1"/>
</dbReference>
<dbReference type="Gene3D" id="3.50.50.60">
    <property type="entry name" value="FAD/NAD(P)-binding domain"/>
    <property type="match status" value="1"/>
</dbReference>
<comment type="caution">
    <text evidence="3">The sequence shown here is derived from an EMBL/GenBank/DDBJ whole genome shotgun (WGS) entry which is preliminary data.</text>
</comment>
<sequence length="547" mass="61757">MRRVLIVGGGSAGWMTAAYLNGALNDRGNAPTVKISLIESPDIPRISVGEATVPSIQHVLSVAGLDETEFMKAADATFKQSIRYQNWLHNDQSFYHHPFSRYRIQPIDRTGRAWLNSDRSVPFMETVSAQPVICDMARAPKMLGRWDMGAPLAYAYHMNAQKFADYLRDFSTARGVSHYLENVTDVEMRENGLIKSVRTDRGNVHEADIFVDCTGFRARLIGETLGVGYEDYSRWLMCDQAVVGRIPYDQFYPGLIRPYTTATALSSGWAWDIPMQDQRSVGYVHSSHFISAEEAEREWRAYEGPHAKDIETRLIKFHVGQRQKAWQGNCLAIGLAGGFIEPLESTGLYLSDLGAVMLAEHFPYTDDMLEAMAFRVNRVISNRYFEILDFINMHYCLSRRTDTAFWQEVQKPERITDRLKAKFEYWKLKPPSASDFQDQSFPGGAGQIDRVVPGCDPRSPVDTAGLWNHESYEAIMYGMHFCGEPLAPPSTDAPKTRVMPAIIERLRAAQVKLPPHDMWLQRALGAPSFTSAGYEPPGWASGRARPY</sequence>
<accession>A0A399RMR6</accession>
<gene>
    <name evidence="3" type="ORF">D1223_04250</name>
</gene>
<keyword evidence="4" id="KW-1185">Reference proteome</keyword>
<proteinExistence type="predicted"/>
<feature type="binding site" evidence="2">
    <location>
        <begin position="9"/>
        <end position="12"/>
    </location>
    <ligand>
        <name>FAD</name>
        <dbReference type="ChEBI" id="CHEBI:57692"/>
    </ligand>
</feature>
<organism evidence="3 4">
    <name type="scientific">Henriciella mobilis</name>
    <dbReference type="NCBI Taxonomy" id="2305467"/>
    <lineage>
        <taxon>Bacteria</taxon>
        <taxon>Pseudomonadati</taxon>
        <taxon>Pseudomonadota</taxon>
        <taxon>Alphaproteobacteria</taxon>
        <taxon>Hyphomonadales</taxon>
        <taxon>Hyphomonadaceae</taxon>
        <taxon>Henriciella</taxon>
    </lineage>
</organism>
<dbReference type="Proteomes" id="UP000266385">
    <property type="component" value="Unassembled WGS sequence"/>
</dbReference>
<feature type="binding site" evidence="2">
    <location>
        <position position="335"/>
    </location>
    <ligand>
        <name>FAD</name>
        <dbReference type="ChEBI" id="CHEBI:57692"/>
    </ligand>
</feature>
<evidence type="ECO:0000313" key="3">
    <source>
        <dbReference type="EMBL" id="RIJ33060.1"/>
    </source>
</evidence>
<dbReference type="EMBL" id="QWFX01000005">
    <property type="protein sequence ID" value="RIJ33060.1"/>
    <property type="molecule type" value="Genomic_DNA"/>
</dbReference>
<feature type="active site" evidence="1">
    <location>
        <position position="79"/>
    </location>
</feature>
<keyword evidence="2" id="KW-0285">Flavoprotein</keyword>
<dbReference type="InterPro" id="IPR006905">
    <property type="entry name" value="Flavin_halogenase"/>
</dbReference>